<dbReference type="EMBL" id="PFGP01000066">
    <property type="protein sequence ID" value="PIW66509.1"/>
    <property type="molecule type" value="Genomic_DNA"/>
</dbReference>
<evidence type="ECO:0000313" key="4">
    <source>
        <dbReference type="Proteomes" id="UP000231267"/>
    </source>
</evidence>
<dbReference type="PANTHER" id="PTHR21363">
    <property type="entry name" value="PREPHENATE DEHYDROGENASE"/>
    <property type="match status" value="1"/>
</dbReference>
<keyword evidence="1" id="KW-0560">Oxidoreductase</keyword>
<accession>A0A2J0LH44</accession>
<dbReference type="Gene3D" id="3.40.50.720">
    <property type="entry name" value="NAD(P)-binding Rossmann-like Domain"/>
    <property type="match status" value="1"/>
</dbReference>
<dbReference type="FunFam" id="3.40.50.720:FF:000208">
    <property type="entry name" value="Prephenate dehydrogenase"/>
    <property type="match status" value="1"/>
</dbReference>
<feature type="domain" description="Prephenate/arogenate dehydrogenase" evidence="2">
    <location>
        <begin position="5"/>
        <end position="283"/>
    </location>
</feature>
<gene>
    <name evidence="3" type="ORF">COW11_02980</name>
</gene>
<dbReference type="AlphaFoldDB" id="A0A2J0LH44"/>
<name>A0A2J0LH44_9BACT</name>
<dbReference type="SUPFAM" id="SSF51735">
    <property type="entry name" value="NAD(P)-binding Rossmann-fold domains"/>
    <property type="match status" value="1"/>
</dbReference>
<dbReference type="InterPro" id="IPR036291">
    <property type="entry name" value="NAD(P)-bd_dom_sf"/>
</dbReference>
<dbReference type="InterPro" id="IPR003099">
    <property type="entry name" value="Prephen_DH"/>
</dbReference>
<dbReference type="InterPro" id="IPR046825">
    <property type="entry name" value="PDH_C"/>
</dbReference>
<dbReference type="Proteomes" id="UP000231267">
    <property type="component" value="Unassembled WGS sequence"/>
</dbReference>
<proteinExistence type="predicted"/>
<organism evidence="3 4">
    <name type="scientific">Candidatus Taenaricola geysiri</name>
    <dbReference type="NCBI Taxonomy" id="1974752"/>
    <lineage>
        <taxon>Bacteria</taxon>
        <taxon>Pseudomonadati</taxon>
        <taxon>Candidatus Omnitrophota</taxon>
        <taxon>Candidatus Taenaricola</taxon>
    </lineage>
</organism>
<dbReference type="InterPro" id="IPR050812">
    <property type="entry name" value="Preph/Arog_dehydrog"/>
</dbReference>
<dbReference type="PANTHER" id="PTHR21363:SF0">
    <property type="entry name" value="PREPHENATE DEHYDROGENASE [NADP(+)]"/>
    <property type="match status" value="1"/>
</dbReference>
<dbReference type="GO" id="GO:0004665">
    <property type="term" value="F:prephenate dehydrogenase (NADP+) activity"/>
    <property type="evidence" value="ECO:0007669"/>
    <property type="project" value="InterPro"/>
</dbReference>
<dbReference type="InterPro" id="IPR046826">
    <property type="entry name" value="PDH_N"/>
</dbReference>
<dbReference type="InterPro" id="IPR008927">
    <property type="entry name" value="6-PGluconate_DH-like_C_sf"/>
</dbReference>
<protein>
    <submittedName>
        <fullName evidence="3">Prephenate dehydrogenase/arogenate dehydrogenase family protein</fullName>
    </submittedName>
</protein>
<dbReference type="GO" id="GO:0070403">
    <property type="term" value="F:NAD+ binding"/>
    <property type="evidence" value="ECO:0007669"/>
    <property type="project" value="InterPro"/>
</dbReference>
<sequence length="283" mass="30648">MKKFSKITIIGVGLIGGSIGLAVKKRRLAKVVCGVGRRMSSLKKALKKGAIDVATLDLESGIKGADLIIIATPISLIPQYALKIAVLSDWAKTETIITDTGSTKEFVVKKLEGILPKTTHFVGAHPFAGSEKNTASNATADLFKGSKVFVTPTKNTHKKSLSKVKAFWKAIGAEVVQMPPKKHDELVAAISHMPHMIAAALVNAVSRDMIKFVSTGFRDTTRIAAGDALMWRDIFLSNPKNALKSISSFKKSLDALERAIKKEDVGFLMRQLEAAKKKREAIL</sequence>
<dbReference type="Gene3D" id="1.10.3660.10">
    <property type="entry name" value="6-phosphogluconate dehydrogenase C-terminal like domain"/>
    <property type="match status" value="1"/>
</dbReference>
<dbReference type="PROSITE" id="PS51176">
    <property type="entry name" value="PDH_ADH"/>
    <property type="match status" value="1"/>
</dbReference>
<dbReference type="GO" id="GO:0008977">
    <property type="term" value="F:prephenate dehydrogenase (NAD+) activity"/>
    <property type="evidence" value="ECO:0007669"/>
    <property type="project" value="InterPro"/>
</dbReference>
<reference evidence="3 4" key="1">
    <citation type="submission" date="2017-09" db="EMBL/GenBank/DDBJ databases">
        <title>Depth-based differentiation of microbial function through sediment-hosted aquifers and enrichment of novel symbionts in the deep terrestrial subsurface.</title>
        <authorList>
            <person name="Probst A.J."/>
            <person name="Ladd B."/>
            <person name="Jarett J.K."/>
            <person name="Geller-Mcgrath D.E."/>
            <person name="Sieber C.M."/>
            <person name="Emerson J.B."/>
            <person name="Anantharaman K."/>
            <person name="Thomas B.C."/>
            <person name="Malmstrom R."/>
            <person name="Stieglmeier M."/>
            <person name="Klingl A."/>
            <person name="Woyke T."/>
            <person name="Ryan C.M."/>
            <person name="Banfield J.F."/>
        </authorList>
    </citation>
    <scope>NUCLEOTIDE SEQUENCE [LARGE SCALE GENOMIC DNA]</scope>
    <source>
        <strain evidence="3">CG12_big_fil_rev_8_21_14_0_65_43_15</strain>
    </source>
</reference>
<dbReference type="Pfam" id="PF20463">
    <property type="entry name" value="PDH_C"/>
    <property type="match status" value="1"/>
</dbReference>
<dbReference type="Pfam" id="PF02153">
    <property type="entry name" value="PDH_N"/>
    <property type="match status" value="1"/>
</dbReference>
<comment type="caution">
    <text evidence="3">The sequence shown here is derived from an EMBL/GenBank/DDBJ whole genome shotgun (WGS) entry which is preliminary data.</text>
</comment>
<evidence type="ECO:0000256" key="1">
    <source>
        <dbReference type="ARBA" id="ARBA00023002"/>
    </source>
</evidence>
<evidence type="ECO:0000313" key="3">
    <source>
        <dbReference type="EMBL" id="PIW66509.1"/>
    </source>
</evidence>
<dbReference type="GO" id="GO:0006571">
    <property type="term" value="P:tyrosine biosynthetic process"/>
    <property type="evidence" value="ECO:0007669"/>
    <property type="project" value="InterPro"/>
</dbReference>
<evidence type="ECO:0000259" key="2">
    <source>
        <dbReference type="PROSITE" id="PS51176"/>
    </source>
</evidence>
<dbReference type="SUPFAM" id="SSF48179">
    <property type="entry name" value="6-phosphogluconate dehydrogenase C-terminal domain-like"/>
    <property type="match status" value="1"/>
</dbReference>